<dbReference type="EMBL" id="CP038908">
    <property type="protein sequence ID" value="QGO06776.1"/>
    <property type="molecule type" value="Genomic_DNA"/>
</dbReference>
<dbReference type="InterPro" id="IPR000719">
    <property type="entry name" value="Prot_kinase_dom"/>
</dbReference>
<dbReference type="InterPro" id="IPR011009">
    <property type="entry name" value="Kinase-like_dom_sf"/>
</dbReference>
<dbReference type="PANTHER" id="PTHR48055">
    <property type="entry name" value="LEUCINE-RICH REPEAT RECEPTOR PROTEIN KINASE EMS1"/>
    <property type="match status" value="1"/>
</dbReference>
<gene>
    <name evidence="1" type="ORF">Psal009_02703</name>
</gene>
<keyword evidence="2" id="KW-1185">Reference proteome</keyword>
<accession>A0A9Q6PUK1</accession>
<name>A0A9Q6PUK1_PISSA</name>
<protein>
    <submittedName>
        <fullName evidence="1">Protein kinase domain protein</fullName>
    </submittedName>
</protein>
<organism evidence="1 2">
    <name type="scientific">Piscirickettsia salmonis</name>
    <dbReference type="NCBI Taxonomy" id="1238"/>
    <lineage>
        <taxon>Bacteria</taxon>
        <taxon>Pseudomonadati</taxon>
        <taxon>Pseudomonadota</taxon>
        <taxon>Gammaproteobacteria</taxon>
        <taxon>Thiotrichales</taxon>
        <taxon>Piscirickettsiaceae</taxon>
        <taxon>Piscirickettsia</taxon>
    </lineage>
</organism>
<dbReference type="PANTHER" id="PTHR48055:SF57">
    <property type="entry name" value="PROTEIN KINASE DOMAIN-CONTAINING PROTEIN"/>
    <property type="match status" value="1"/>
</dbReference>
<dbReference type="SMART" id="SM00220">
    <property type="entry name" value="S_TKc"/>
    <property type="match status" value="1"/>
</dbReference>
<proteinExistence type="predicted"/>
<keyword evidence="1" id="KW-0808">Transferase</keyword>
<dbReference type="InterPro" id="IPR017441">
    <property type="entry name" value="Protein_kinase_ATP_BS"/>
</dbReference>
<sequence>MPGVKWRGESGRTKDEQKAIEWRIAKKYLEGKPPGTEIHPRHIRRAQFIDDETGKPVVITHCYLKGNGPHIFVKSNGKILGKGTYGEVTFGESKDGRMWAIKVSSIPEGNIAFDVGKALRPFSQGSKHYQVYQFLGTPLDKFLTENTLSEEQKYDLSIKIARKLDHLHGGGDSRTGIQYAHLDVQPGNICIDQDFNAHLIDYGLSQKLATPLKKSPGSPCYVSSDYHQSSKAEKDTFALLRTIGLLPKTRLARWLKGAFPDLRYVDDRPAIFKMPIHNRQLWELLDTRDAKIRKTSPIDICVKLILIKFGLCTIDNVGKALAHPQHFDQSYQRLESLGLNQARYIQRVLDYLSWFEQSYQRLQDSGLNQAIYVQLVLDTPRLLDQLVSYKELFLLLNQFGLGQSHYVQQVLADPMQFAKGYRELVVLGLNQVAYIQLVLDTPSQVRQFETHRDLFLTLNRFGLNQPRYVQRVFEDPLTFFGNYRRLVALGLDQAVYMQLALDHHHFDLVARLEEHKNIFLRLNRFQLNLREDIERVLDHLELFDRNYRRLQALGLDQAQYVQQLLNYPDCFNQNCQSLEQLGLNQKVYLQLLLDFPDLDLMEVFEDYDKVFLTLNQLGLNQKDYVQRVIDHPEWFDKNYQYLEALGLDLPRDVQCMLDCPELFDQNYQRLKFLGLNQLAYVQQILDHPQQFDQVYRFLETLGLDEPGPVQKILEASNLAFNIFSLCEEVCRIKTDSESGEQFQKAANLLKDNLVRSALTEVDCYAQEQIFNLKELVHHMNSDHLSEVDKRRLLKEYENCAKKDHWFRNKPGWAKLMIGFISVATAAIAGTAIGVFASSWSGPGAIFGSIAGGYLGSTTAASSVMGATVGFGVGCVAGVVLPLFFDQASEDETLAKEVVSHAVTEAHAYP</sequence>
<dbReference type="InterPro" id="IPR051564">
    <property type="entry name" value="LRR_receptor-like_kinase"/>
</dbReference>
<evidence type="ECO:0000313" key="1">
    <source>
        <dbReference type="EMBL" id="QGO06776.1"/>
    </source>
</evidence>
<dbReference type="GO" id="GO:0016020">
    <property type="term" value="C:membrane"/>
    <property type="evidence" value="ECO:0007669"/>
    <property type="project" value="TreeGrafter"/>
</dbReference>
<dbReference type="Proteomes" id="UP000422232">
    <property type="component" value="Chromosome"/>
</dbReference>
<dbReference type="RefSeq" id="WP_054300463.1">
    <property type="nucleotide sequence ID" value="NZ_CP012413.1"/>
</dbReference>
<dbReference type="PROSITE" id="PS50011">
    <property type="entry name" value="PROTEIN_KINASE_DOM"/>
    <property type="match status" value="1"/>
</dbReference>
<dbReference type="PROSITE" id="PS00107">
    <property type="entry name" value="PROTEIN_KINASE_ATP"/>
    <property type="match status" value="1"/>
</dbReference>
<keyword evidence="1" id="KW-0418">Kinase</keyword>
<evidence type="ECO:0000313" key="2">
    <source>
        <dbReference type="Proteomes" id="UP000422232"/>
    </source>
</evidence>
<reference evidence="1 2" key="1">
    <citation type="submission" date="2019-04" db="EMBL/GenBank/DDBJ databases">
        <title>Complete genome sequencing of Piscirickettsia salmonis strain Psal-009.</title>
        <authorList>
            <person name="Schober I."/>
            <person name="Bunk B."/>
            <person name="Sproer C."/>
            <person name="Carril G.P."/>
            <person name="Riedel T."/>
            <person name="Flores-Herrera P.A."/>
            <person name="Nourdin-Galindo G."/>
            <person name="Marshall S.H."/>
            <person name="Overmann J."/>
        </authorList>
    </citation>
    <scope>NUCLEOTIDE SEQUENCE [LARGE SCALE GENOMIC DNA]</scope>
    <source>
        <strain evidence="1 2">Psal-009</strain>
    </source>
</reference>
<dbReference type="AlphaFoldDB" id="A0A9Q6PUK1"/>
<dbReference type="SUPFAM" id="SSF56112">
    <property type="entry name" value="Protein kinase-like (PK-like)"/>
    <property type="match status" value="1"/>
</dbReference>
<dbReference type="GO" id="GO:0005524">
    <property type="term" value="F:ATP binding"/>
    <property type="evidence" value="ECO:0007669"/>
    <property type="project" value="UniProtKB-UniRule"/>
</dbReference>
<dbReference type="GO" id="GO:0004672">
    <property type="term" value="F:protein kinase activity"/>
    <property type="evidence" value="ECO:0007669"/>
    <property type="project" value="InterPro"/>
</dbReference>
<dbReference type="Gene3D" id="1.10.510.10">
    <property type="entry name" value="Transferase(Phosphotransferase) domain 1"/>
    <property type="match status" value="1"/>
</dbReference>